<reference evidence="9 10" key="2">
    <citation type="submission" date="2018-06" db="EMBL/GenBank/DDBJ databases">
        <authorList>
            <consortium name="Pathogen Informatics"/>
            <person name="Doyle S."/>
        </authorList>
    </citation>
    <scope>NUCLEOTIDE SEQUENCE [LARGE SCALE GENOMIC DNA]</scope>
    <source>
        <strain evidence="7 10">NCTC7295</strain>
        <strain evidence="6 9">NCTC7307</strain>
        <strain evidence="8 11">NCTC8297</strain>
    </source>
</reference>
<keyword evidence="1" id="KW-1133">Transmembrane helix</keyword>
<evidence type="ECO:0000313" key="12">
    <source>
        <dbReference type="Proteomes" id="UP000322837"/>
    </source>
</evidence>
<protein>
    <submittedName>
        <fullName evidence="6">HEXXH motif domain</fullName>
    </submittedName>
</protein>
<dbReference type="EMBL" id="VXJW01000007">
    <property type="protein sequence ID" value="KAA8662936.1"/>
    <property type="molecule type" value="Genomic_DNA"/>
</dbReference>
<dbReference type="EMBL" id="LS483466">
    <property type="protein sequence ID" value="SQI27753.1"/>
    <property type="molecule type" value="Genomic_DNA"/>
</dbReference>
<dbReference type="RefSeq" id="WP_000156602.1">
    <property type="nucleotide sequence ID" value="NZ_CBCSDD010000039.1"/>
</dbReference>
<evidence type="ECO:0000313" key="6">
    <source>
        <dbReference type="EMBL" id="SQI27753.1"/>
    </source>
</evidence>
<name>A0A2X4TLF5_SALER</name>
<evidence type="ECO:0000256" key="1">
    <source>
        <dbReference type="SAM" id="Phobius"/>
    </source>
</evidence>
<evidence type="ECO:0000313" key="10">
    <source>
        <dbReference type="Proteomes" id="UP000254124"/>
    </source>
</evidence>
<sequence>MTITNKDIFSIFLNREVIEQECALWRQFVACNKKQTILNFLTENHSYASWPEKVVCYQPDNREDYQAVLKSVAVEMQRQNEDFSEIHYSVMNSYRENILEAIELLSTNSAVMDYTLRNIIGRIVIVSCDSLIATSSVLFLGLIVISPKENWTLFDYIENIIHEMSHIELYIKQLLDPLVSTGIYLKSPFRDQPRPANGVFHAAFVLSRIIFYMHNLTFSGVYKLPAAVNLNKASLLLKETLAQFDHKNCLTVQGSSMAEEMSLVLSQFQKEDSVSAII</sequence>
<dbReference type="Proteomes" id="UP000322837">
    <property type="component" value="Unassembled WGS sequence"/>
</dbReference>
<keyword evidence="9" id="KW-1185">Reference proteome</keyword>
<reference evidence="4 12" key="4">
    <citation type="submission" date="2019-09" db="EMBL/GenBank/DDBJ databases">
        <title>Draft genome sequence of various Type strains from the CCUG.</title>
        <authorList>
            <person name="Pineiro-Iglesias B."/>
            <person name="Tunovic T."/>
            <person name="Unosson C."/>
            <person name="Inganas E."/>
            <person name="Ohlen M."/>
            <person name="Cardew S."/>
            <person name="Jensie-Markopoulos S."/>
            <person name="Salva-Serra F."/>
            <person name="Jaen-Luchoro D."/>
            <person name="Karlsson R."/>
            <person name="Svensson-Stadler L."/>
            <person name="Chun J."/>
            <person name="Moore E."/>
        </authorList>
    </citation>
    <scope>NUCLEOTIDE SEQUENCE [LARGE SCALE GENOMIC DNA]</scope>
    <source>
        <strain evidence="4 12">CCUG 6322T</strain>
    </source>
</reference>
<gene>
    <name evidence="2" type="ORF">AHX45_16455</name>
    <name evidence="4" type="ORF">F4V61_14375</name>
    <name evidence="3" type="ORF">GBZ58_09565</name>
    <name evidence="5" type="ORF">KX325_13125</name>
    <name evidence="7" type="ORF">NCTC7295_05055</name>
    <name evidence="6" type="ORF">NCTC7307_05162</name>
    <name evidence="8" type="ORF">NCTC8297_05437</name>
</gene>
<dbReference type="EMBL" id="UGWZ01000001">
    <property type="protein sequence ID" value="SUG17304.1"/>
    <property type="molecule type" value="Genomic_DNA"/>
</dbReference>
<proteinExistence type="predicted"/>
<accession>A0A2X4TLF5</accession>
<evidence type="ECO:0000313" key="5">
    <source>
        <dbReference type="EMBL" id="QXW48022.1"/>
    </source>
</evidence>
<reference evidence="3" key="5">
    <citation type="submission" date="2019-10" db="EMBL/GenBank/DDBJ databases">
        <authorList>
            <consortium name="NCBI Pathogen Detection Project"/>
        </authorList>
    </citation>
    <scope>NUCLEOTIDE SEQUENCE</scope>
    <source>
        <strain evidence="3">Salmonella enterica</strain>
    </source>
</reference>
<dbReference type="Proteomes" id="UP000254124">
    <property type="component" value="Unassembled WGS sequence"/>
</dbReference>
<evidence type="ECO:0000313" key="11">
    <source>
        <dbReference type="Proteomes" id="UP000254741"/>
    </source>
</evidence>
<keyword evidence="1" id="KW-0472">Membrane</keyword>
<evidence type="ECO:0000313" key="3">
    <source>
        <dbReference type="EMBL" id="HAB4460873.1"/>
    </source>
</evidence>
<evidence type="ECO:0000313" key="7">
    <source>
        <dbReference type="EMBL" id="SUG17304.1"/>
    </source>
</evidence>
<evidence type="ECO:0000313" key="9">
    <source>
        <dbReference type="Proteomes" id="UP000248731"/>
    </source>
</evidence>
<dbReference type="EMBL" id="AAMGFJ010000022">
    <property type="protein sequence ID" value="EDH0571676.1"/>
    <property type="molecule type" value="Genomic_DNA"/>
</dbReference>
<organism evidence="6 9">
    <name type="scientific">Salmonella enterica subsp. arizonae</name>
    <dbReference type="NCBI Taxonomy" id="59203"/>
    <lineage>
        <taxon>Bacteria</taxon>
        <taxon>Pseudomonadati</taxon>
        <taxon>Pseudomonadota</taxon>
        <taxon>Gammaproteobacteria</taxon>
        <taxon>Enterobacterales</taxon>
        <taxon>Enterobacteriaceae</taxon>
        <taxon>Salmonella</taxon>
    </lineage>
</organism>
<reference evidence="2" key="3">
    <citation type="submission" date="2018-07" db="EMBL/GenBank/DDBJ databases">
        <authorList>
            <consortium name="GenomeTrakr network: Whole genome sequencing for foodborne pathogen traceback"/>
        </authorList>
    </citation>
    <scope>NUCLEOTIDE SEQUENCE</scope>
    <source>
        <strain evidence="2">FDA00001204</strain>
    </source>
</reference>
<dbReference type="EMBL" id="DAAGTC010000005">
    <property type="protein sequence ID" value="HAB4460873.1"/>
    <property type="molecule type" value="Genomic_DNA"/>
</dbReference>
<dbReference type="EMBL" id="CP079713">
    <property type="protein sequence ID" value="QXW48022.1"/>
    <property type="molecule type" value="Genomic_DNA"/>
</dbReference>
<dbReference type="OMA" id="IHEMSHI"/>
<dbReference type="Proteomes" id="UP000248731">
    <property type="component" value="Chromosome 1"/>
</dbReference>
<evidence type="ECO:0000313" key="4">
    <source>
        <dbReference type="EMBL" id="KAA8662936.1"/>
    </source>
</evidence>
<keyword evidence="1" id="KW-0812">Transmembrane</keyword>
<dbReference type="EMBL" id="UGXG01000002">
    <property type="protein sequence ID" value="SUG50074.1"/>
    <property type="molecule type" value="Genomic_DNA"/>
</dbReference>
<reference evidence="5" key="6">
    <citation type="submission" date="2021-07" db="EMBL/GenBank/DDBJ databases">
        <title>Whole-Genome Sequences of non-enterica strains of Salmonella enterica isolated from poultry houses.</title>
        <authorList>
            <person name="Lamas A."/>
            <person name="Regal P."/>
            <person name="Miranda J.M."/>
            <person name="Vazquez B."/>
            <person name="Cepeda A."/>
            <person name="Franco C.M."/>
        </authorList>
    </citation>
    <scope>NUCLEOTIDE SEQUENCE</scope>
    <source>
        <strain evidence="5">LHICA_AZ23</strain>
    </source>
</reference>
<dbReference type="InterPro" id="IPR026337">
    <property type="entry name" value="AKG_HExxH"/>
</dbReference>
<evidence type="ECO:0000313" key="2">
    <source>
        <dbReference type="EMBL" id="EDH0571676.1"/>
    </source>
</evidence>
<dbReference type="NCBIfam" id="TIGR04267">
    <property type="entry name" value="mod_HExxH"/>
    <property type="match status" value="1"/>
</dbReference>
<dbReference type="Proteomes" id="UP000254741">
    <property type="component" value="Unassembled WGS sequence"/>
</dbReference>
<reference evidence="3" key="1">
    <citation type="journal article" date="2018" name="Genome Biol.">
        <title>SKESA: strategic k-mer extension for scrupulous assemblies.</title>
        <authorList>
            <person name="Souvorov A."/>
            <person name="Agarwala R."/>
            <person name="Lipman D.J."/>
        </authorList>
    </citation>
    <scope>NUCLEOTIDE SEQUENCE</scope>
    <source>
        <strain evidence="3">Salmonella enterica</strain>
    </source>
</reference>
<evidence type="ECO:0000313" key="8">
    <source>
        <dbReference type="EMBL" id="SUG50074.1"/>
    </source>
</evidence>
<feature type="transmembrane region" description="Helical" evidence="1">
    <location>
        <begin position="119"/>
        <end position="145"/>
    </location>
</feature>
<dbReference type="AlphaFoldDB" id="A0A2X4TLF5"/>